<feature type="transmembrane region" description="Helical" evidence="1">
    <location>
        <begin position="137"/>
        <end position="155"/>
    </location>
</feature>
<evidence type="ECO:0000313" key="3">
    <source>
        <dbReference type="Proteomes" id="UP000664554"/>
    </source>
</evidence>
<accession>A0ABS3NJT4</accession>
<organism evidence="2 3">
    <name type="scientific">Psychrobacter coccoides</name>
    <dbReference type="NCBI Taxonomy" id="2818440"/>
    <lineage>
        <taxon>Bacteria</taxon>
        <taxon>Pseudomonadati</taxon>
        <taxon>Pseudomonadota</taxon>
        <taxon>Gammaproteobacteria</taxon>
        <taxon>Moraxellales</taxon>
        <taxon>Moraxellaceae</taxon>
        <taxon>Psychrobacter</taxon>
    </lineage>
</organism>
<comment type="caution">
    <text evidence="2">The sequence shown here is derived from an EMBL/GenBank/DDBJ whole genome shotgun (WGS) entry which is preliminary data.</text>
</comment>
<feature type="transmembrane region" description="Helical" evidence="1">
    <location>
        <begin position="36"/>
        <end position="61"/>
    </location>
</feature>
<feature type="transmembrane region" description="Helical" evidence="1">
    <location>
        <begin position="113"/>
        <end position="131"/>
    </location>
</feature>
<protein>
    <recommendedName>
        <fullName evidence="4">Membrane protein DUF2127</fullName>
    </recommendedName>
</protein>
<keyword evidence="3" id="KW-1185">Reference proteome</keyword>
<dbReference type="EMBL" id="JAGBKM010000001">
    <property type="protein sequence ID" value="MBO1529662.1"/>
    <property type="molecule type" value="Genomic_DNA"/>
</dbReference>
<evidence type="ECO:0008006" key="4">
    <source>
        <dbReference type="Google" id="ProtNLM"/>
    </source>
</evidence>
<keyword evidence="1" id="KW-0812">Transmembrane</keyword>
<name>A0ABS3NJT4_9GAMM</name>
<dbReference type="RefSeq" id="WP_207988573.1">
    <property type="nucleotide sequence ID" value="NZ_JAGBKM010000001.1"/>
</dbReference>
<evidence type="ECO:0000313" key="2">
    <source>
        <dbReference type="EMBL" id="MBO1529662.1"/>
    </source>
</evidence>
<gene>
    <name evidence="2" type="ORF">J3492_00340</name>
</gene>
<keyword evidence="1" id="KW-0472">Membrane</keyword>
<keyword evidence="1" id="KW-1133">Transmembrane helix</keyword>
<sequence>MDIKQTIMRMLLFNRWLCKSESARKTSRLIARLKRYLAISITFAELINAVFIIGFSNVFIYRKALTGGGLNLPSYTVFNQVSTWYFFAFFLLGLLQIASMLIPSLRAVKSSGLCMIASSLVWGVVTGAYYASQNGMVTPATVIIGTWAVAVFFMGNKIIKRAMLKERVTNEET</sequence>
<proteinExistence type="predicted"/>
<feature type="transmembrane region" description="Helical" evidence="1">
    <location>
        <begin position="81"/>
        <end position="101"/>
    </location>
</feature>
<evidence type="ECO:0000256" key="1">
    <source>
        <dbReference type="SAM" id="Phobius"/>
    </source>
</evidence>
<dbReference type="Proteomes" id="UP000664554">
    <property type="component" value="Unassembled WGS sequence"/>
</dbReference>
<reference evidence="2 3" key="1">
    <citation type="submission" date="2021-03" db="EMBL/GenBank/DDBJ databases">
        <authorList>
            <person name="Shang D.-D."/>
            <person name="Du Z.-J."/>
            <person name="Chen G.-J."/>
        </authorList>
    </citation>
    <scope>NUCLEOTIDE SEQUENCE [LARGE SCALE GENOMIC DNA]</scope>
    <source>
        <strain evidence="2 3">F1192</strain>
    </source>
</reference>